<evidence type="ECO:0000313" key="4">
    <source>
        <dbReference type="Proteomes" id="UP000549971"/>
    </source>
</evidence>
<feature type="transmembrane region" description="Helical" evidence="1">
    <location>
        <begin position="7"/>
        <end position="24"/>
    </location>
</feature>
<evidence type="ECO:0000256" key="1">
    <source>
        <dbReference type="SAM" id="Phobius"/>
    </source>
</evidence>
<gene>
    <name evidence="3" type="ORF">HDA39_007898</name>
</gene>
<accession>A0A7W9JFV8</accession>
<keyword evidence="1" id="KW-0812">Transmembrane</keyword>
<dbReference type="RefSeq" id="WP_238356267.1">
    <property type="nucleotide sequence ID" value="NZ_JACHMY010000001.1"/>
</dbReference>
<name>A0A7W9JFV8_9ACTN</name>
<organism evidence="3 4">
    <name type="scientific">Kribbella italica</name>
    <dbReference type="NCBI Taxonomy" id="1540520"/>
    <lineage>
        <taxon>Bacteria</taxon>
        <taxon>Bacillati</taxon>
        <taxon>Actinomycetota</taxon>
        <taxon>Actinomycetes</taxon>
        <taxon>Propionibacteriales</taxon>
        <taxon>Kribbellaceae</taxon>
        <taxon>Kribbella</taxon>
    </lineage>
</organism>
<evidence type="ECO:0000313" key="3">
    <source>
        <dbReference type="EMBL" id="MBB5841164.1"/>
    </source>
</evidence>
<comment type="caution">
    <text evidence="3">The sequence shown here is derived from an EMBL/GenBank/DDBJ whole genome shotgun (WGS) entry which is preliminary data.</text>
</comment>
<sequence length="251" mass="26294">MTPERRFGIAISVALILGGAYWALTNLTEGAKATQDSYPVQGTSLTVVSKSSDVEVVAGDVREIQVERKFKKTVFGSDPDERYRDGKLELKSNGCSFLSFGCDTDYVITVPKDLEVSVDNTSGTIKVSDVAEVGKLKTTSGDIEVHGAGGELTLDATSGDIEGTALTATKVHGKTTSGKVELTFASAPVEVRAQGTSGDVTVVVPAGAETYKVDTDTSSGDEHTDLRTDPAATRTITAKTSSGDVTVEYAN</sequence>
<keyword evidence="1" id="KW-0472">Membrane</keyword>
<dbReference type="Pfam" id="PF13349">
    <property type="entry name" value="DUF4097"/>
    <property type="match status" value="1"/>
</dbReference>
<dbReference type="Proteomes" id="UP000549971">
    <property type="component" value="Unassembled WGS sequence"/>
</dbReference>
<feature type="domain" description="DUF4097" evidence="2">
    <location>
        <begin position="116"/>
        <end position="248"/>
    </location>
</feature>
<protein>
    <submittedName>
        <fullName evidence="3">DUF4097 and DUF4098 domain-containing protein YvlB</fullName>
    </submittedName>
</protein>
<keyword evidence="4" id="KW-1185">Reference proteome</keyword>
<proteinExistence type="predicted"/>
<reference evidence="3 4" key="1">
    <citation type="submission" date="2020-08" db="EMBL/GenBank/DDBJ databases">
        <title>Sequencing the genomes of 1000 actinobacteria strains.</title>
        <authorList>
            <person name="Klenk H.-P."/>
        </authorList>
    </citation>
    <scope>NUCLEOTIDE SEQUENCE [LARGE SCALE GENOMIC DNA]</scope>
    <source>
        <strain evidence="3 4">DSM 28967</strain>
    </source>
</reference>
<evidence type="ECO:0000259" key="2">
    <source>
        <dbReference type="Pfam" id="PF13349"/>
    </source>
</evidence>
<keyword evidence="1" id="KW-1133">Transmembrane helix</keyword>
<dbReference type="EMBL" id="JACHMY010000001">
    <property type="protein sequence ID" value="MBB5841164.1"/>
    <property type="molecule type" value="Genomic_DNA"/>
</dbReference>
<dbReference type="AlphaFoldDB" id="A0A7W9JFV8"/>
<dbReference type="InterPro" id="IPR025164">
    <property type="entry name" value="Toastrack_DUF4097"/>
</dbReference>